<reference evidence="2 3" key="2">
    <citation type="journal article" date="2013" name="PLoS ONE">
        <title>INDIGO - INtegrated Data Warehouse of MIcrobial GenOmes with Examples from the Red Sea Extremophiles.</title>
        <authorList>
            <person name="Alam I."/>
            <person name="Antunes A."/>
            <person name="Kamau A.A."/>
            <person name="Ba Alawi W."/>
            <person name="Kalkatawi M."/>
            <person name="Stingl U."/>
            <person name="Bajic V.B."/>
        </authorList>
    </citation>
    <scope>NUCLEOTIDE SEQUENCE [LARGE SCALE GENOMIC DNA]</scope>
    <source>
        <strain evidence="2 3">E1L3A</strain>
    </source>
</reference>
<reference evidence="2 3" key="1">
    <citation type="journal article" date="2011" name="J. Bacteriol.">
        <title>Genome sequence of Salinisphaera shabanensis, a gammaproteobacterium from the harsh, variable environment of the brine-seawater interface of the Shaban Deep in the Red Sea.</title>
        <authorList>
            <person name="Antunes A."/>
            <person name="Alam I."/>
            <person name="Bajic V.B."/>
            <person name="Stingl U."/>
        </authorList>
    </citation>
    <scope>NUCLEOTIDE SEQUENCE [LARGE SCALE GENOMIC DNA]</scope>
    <source>
        <strain evidence="2 3">E1L3A</strain>
    </source>
</reference>
<organism evidence="2 3">
    <name type="scientific">Salinisphaera shabanensis E1L3A</name>
    <dbReference type="NCBI Taxonomy" id="1033802"/>
    <lineage>
        <taxon>Bacteria</taxon>
        <taxon>Pseudomonadati</taxon>
        <taxon>Pseudomonadota</taxon>
        <taxon>Gammaproteobacteria</taxon>
        <taxon>Salinisphaerales</taxon>
        <taxon>Salinisphaeraceae</taxon>
        <taxon>Salinisphaera</taxon>
    </lineage>
</organism>
<evidence type="ECO:0000313" key="3">
    <source>
        <dbReference type="Proteomes" id="UP000006242"/>
    </source>
</evidence>
<dbReference type="OrthoDB" id="8775484at2"/>
<keyword evidence="1" id="KW-0812">Transmembrane</keyword>
<dbReference type="InterPro" id="IPR052948">
    <property type="entry name" value="Low_temp-induced_all0457"/>
</dbReference>
<name>U2EN78_9GAMM</name>
<dbReference type="AlphaFoldDB" id="U2EN78"/>
<protein>
    <submittedName>
        <fullName evidence="2">Membrane protein</fullName>
    </submittedName>
</protein>
<dbReference type="EMBL" id="AFNV02000010">
    <property type="protein sequence ID" value="ERJ19315.1"/>
    <property type="molecule type" value="Genomic_DNA"/>
</dbReference>
<dbReference type="PANTHER" id="PTHR36109:SF2">
    <property type="entry name" value="MEMBRANE PROTEIN"/>
    <property type="match status" value="1"/>
</dbReference>
<keyword evidence="1" id="KW-1133">Transmembrane helix</keyword>
<gene>
    <name evidence="2" type="ORF">SSPSH_001689</name>
</gene>
<dbReference type="STRING" id="1033802.SSPSH_001689"/>
<evidence type="ECO:0000313" key="2">
    <source>
        <dbReference type="EMBL" id="ERJ19315.1"/>
    </source>
</evidence>
<sequence length="171" mass="17624">MSRRLYFLLPDIGTAHRVVDQLKQNDVSEDDMSVVARDSVQTSDLPQADVSETSDLVGSAERGAAAGGVTGVVAGLAAMAFPPAGLAIGGGLVAATGLVGAGFGAWASSMIGIRHDNSQIETYEKALENGQVLVMVDVASERVDEIERVIQDAAPGTKVEGTDAHKSDADT</sequence>
<comment type="caution">
    <text evidence="2">The sequence shown here is derived from an EMBL/GenBank/DDBJ whole genome shotgun (WGS) entry which is preliminary data.</text>
</comment>
<accession>U2EN78</accession>
<dbReference type="Proteomes" id="UP000006242">
    <property type="component" value="Unassembled WGS sequence"/>
</dbReference>
<evidence type="ECO:0000256" key="1">
    <source>
        <dbReference type="SAM" id="Phobius"/>
    </source>
</evidence>
<dbReference type="RefSeq" id="WP_006913952.1">
    <property type="nucleotide sequence ID" value="NZ_AFNV02000010.1"/>
</dbReference>
<keyword evidence="1" id="KW-0472">Membrane</keyword>
<proteinExistence type="predicted"/>
<dbReference type="eggNOG" id="ENOG50303WG">
    <property type="taxonomic scope" value="Bacteria"/>
</dbReference>
<dbReference type="PANTHER" id="PTHR36109">
    <property type="entry name" value="MEMBRANE PROTEIN-RELATED"/>
    <property type="match status" value="1"/>
</dbReference>
<keyword evidence="3" id="KW-1185">Reference proteome</keyword>
<feature type="transmembrane region" description="Helical" evidence="1">
    <location>
        <begin position="87"/>
        <end position="107"/>
    </location>
</feature>